<feature type="region of interest" description="Disordered" evidence="5">
    <location>
        <begin position="1"/>
        <end position="21"/>
    </location>
</feature>
<evidence type="ECO:0000256" key="2">
    <source>
        <dbReference type="ARBA" id="ARBA00022692"/>
    </source>
</evidence>
<keyword evidence="9" id="KW-1185">Reference proteome</keyword>
<dbReference type="RefSeq" id="WP_343925872.1">
    <property type="nucleotide sequence ID" value="NZ_BAAAKW010000035.1"/>
</dbReference>
<evidence type="ECO:0000313" key="8">
    <source>
        <dbReference type="EMBL" id="GAA1222244.1"/>
    </source>
</evidence>
<protein>
    <submittedName>
        <fullName evidence="8">MFS transporter</fullName>
    </submittedName>
</protein>
<evidence type="ECO:0000256" key="3">
    <source>
        <dbReference type="ARBA" id="ARBA00022989"/>
    </source>
</evidence>
<dbReference type="Proteomes" id="UP001500943">
    <property type="component" value="Unassembled WGS sequence"/>
</dbReference>
<comment type="caution">
    <text evidence="8">The sequence shown here is derived from an EMBL/GenBank/DDBJ whole genome shotgun (WGS) entry which is preliminary data.</text>
</comment>
<dbReference type="Gene3D" id="1.20.1250.20">
    <property type="entry name" value="MFS general substrate transporter like domains"/>
    <property type="match status" value="1"/>
</dbReference>
<dbReference type="PANTHER" id="PTHR23518">
    <property type="entry name" value="C-METHYLTRANSFERASE"/>
    <property type="match status" value="1"/>
</dbReference>
<keyword evidence="2 6" id="KW-0812">Transmembrane</keyword>
<keyword evidence="4 6" id="KW-0472">Membrane</keyword>
<dbReference type="InterPro" id="IPR036259">
    <property type="entry name" value="MFS_trans_sf"/>
</dbReference>
<feature type="transmembrane region" description="Helical" evidence="6">
    <location>
        <begin position="272"/>
        <end position="295"/>
    </location>
</feature>
<evidence type="ECO:0000313" key="9">
    <source>
        <dbReference type="Proteomes" id="UP001500943"/>
    </source>
</evidence>
<feature type="transmembrane region" description="Helical" evidence="6">
    <location>
        <begin position="245"/>
        <end position="266"/>
    </location>
</feature>
<reference evidence="9" key="1">
    <citation type="journal article" date="2019" name="Int. J. Syst. Evol. Microbiol.">
        <title>The Global Catalogue of Microorganisms (GCM) 10K type strain sequencing project: providing services to taxonomists for standard genome sequencing and annotation.</title>
        <authorList>
            <consortium name="The Broad Institute Genomics Platform"/>
            <consortium name="The Broad Institute Genome Sequencing Center for Infectious Disease"/>
            <person name="Wu L."/>
            <person name="Ma J."/>
        </authorList>
    </citation>
    <scope>NUCLEOTIDE SEQUENCE [LARGE SCALE GENOMIC DNA]</scope>
    <source>
        <strain evidence="9">JCM 12762</strain>
    </source>
</reference>
<dbReference type="PROSITE" id="PS50850">
    <property type="entry name" value="MFS"/>
    <property type="match status" value="1"/>
</dbReference>
<dbReference type="CDD" id="cd17370">
    <property type="entry name" value="MFS_MJ1317_like"/>
    <property type="match status" value="1"/>
</dbReference>
<comment type="subcellular location">
    <subcellularLocation>
        <location evidence="1">Cell membrane</location>
        <topology evidence="1">Multi-pass membrane protein</topology>
    </subcellularLocation>
</comment>
<accession>A0ABP4GEK2</accession>
<dbReference type="InterPro" id="IPR011701">
    <property type="entry name" value="MFS"/>
</dbReference>
<feature type="transmembrane region" description="Helical" evidence="6">
    <location>
        <begin position="98"/>
        <end position="124"/>
    </location>
</feature>
<feature type="domain" description="Major facilitator superfamily (MFS) profile" evidence="7">
    <location>
        <begin position="28"/>
        <end position="420"/>
    </location>
</feature>
<evidence type="ECO:0000256" key="6">
    <source>
        <dbReference type="SAM" id="Phobius"/>
    </source>
</evidence>
<evidence type="ECO:0000256" key="5">
    <source>
        <dbReference type="SAM" id="MobiDB-lite"/>
    </source>
</evidence>
<feature type="transmembrane region" description="Helical" evidence="6">
    <location>
        <begin position="160"/>
        <end position="180"/>
    </location>
</feature>
<dbReference type="InterPro" id="IPR020846">
    <property type="entry name" value="MFS_dom"/>
</dbReference>
<dbReference type="PANTHER" id="PTHR23518:SF2">
    <property type="entry name" value="MAJOR FACILITATOR SUPERFAMILY TRANSPORTER"/>
    <property type="match status" value="1"/>
</dbReference>
<proteinExistence type="predicted"/>
<feature type="transmembrane region" description="Helical" evidence="6">
    <location>
        <begin position="330"/>
        <end position="355"/>
    </location>
</feature>
<feature type="transmembrane region" description="Helical" evidence="6">
    <location>
        <begin position="398"/>
        <end position="416"/>
    </location>
</feature>
<evidence type="ECO:0000256" key="1">
    <source>
        <dbReference type="ARBA" id="ARBA00004651"/>
    </source>
</evidence>
<feature type="transmembrane region" description="Helical" evidence="6">
    <location>
        <begin position="186"/>
        <end position="206"/>
    </location>
</feature>
<feature type="transmembrane region" description="Helical" evidence="6">
    <location>
        <begin position="50"/>
        <end position="68"/>
    </location>
</feature>
<feature type="transmembrane region" description="Helical" evidence="6">
    <location>
        <begin position="307"/>
        <end position="324"/>
    </location>
</feature>
<keyword evidence="3 6" id="KW-1133">Transmembrane helix</keyword>
<organism evidence="8 9">
    <name type="scientific">Rhodoglobus aureus</name>
    <dbReference type="NCBI Taxonomy" id="191497"/>
    <lineage>
        <taxon>Bacteria</taxon>
        <taxon>Bacillati</taxon>
        <taxon>Actinomycetota</taxon>
        <taxon>Actinomycetes</taxon>
        <taxon>Micrococcales</taxon>
        <taxon>Microbacteriaceae</taxon>
        <taxon>Rhodoglobus</taxon>
    </lineage>
</organism>
<gene>
    <name evidence="8" type="ORF">GCM10009655_22310</name>
</gene>
<evidence type="ECO:0000259" key="7">
    <source>
        <dbReference type="PROSITE" id="PS50850"/>
    </source>
</evidence>
<dbReference type="EMBL" id="BAAAKW010000035">
    <property type="protein sequence ID" value="GAA1222244.1"/>
    <property type="molecule type" value="Genomic_DNA"/>
</dbReference>
<name>A0ABP4GEK2_9MICO</name>
<dbReference type="Pfam" id="PF07690">
    <property type="entry name" value="MFS_1"/>
    <property type="match status" value="1"/>
</dbReference>
<dbReference type="SUPFAM" id="SSF103473">
    <property type="entry name" value="MFS general substrate transporter"/>
    <property type="match status" value="1"/>
</dbReference>
<sequence>MYISLRNKPQDPEGTPKGTKAANGVSSVVISLGVVSMLTDISTESVSAILPLYVTGVLGLSTVAYGVLDGLYQGVSAIVRIGAGWASDVGDQPKWVAFFGYGLSAIARIVLLFATNFGALAAVLTADRLGKGIRTAPRDSLITAASKPNNLAASFGVHRALDNTGAAIGPLLAFVILLLIPNGFSTVFVMSLAFALVGVAVLGIIVPNQGSSARAAEPAATPAIPRASRRRFRWRELNNPGLKRLLLVAGLLGVLTIGDGFIYLVLQDRSSFAAQYFPLLYVGTNVAFLIFAVPVGKLADRFGRARTFVLGHVFLLAAYVSASLPITGAAITILCLVLLGGFYAATDGILSVLATQFTTSDTRATSIAAAQTVVALSRFISAAGFGILWFAIGREWSMILVSIAIAIAIPIVAVILRGARPYRADV</sequence>
<feature type="transmembrane region" description="Helical" evidence="6">
    <location>
        <begin position="367"/>
        <end position="392"/>
    </location>
</feature>
<evidence type="ECO:0000256" key="4">
    <source>
        <dbReference type="ARBA" id="ARBA00023136"/>
    </source>
</evidence>